<comment type="similarity">
    <text evidence="2">Belongs to the SURF6 family.</text>
</comment>
<feature type="compositionally biased region" description="Basic residues" evidence="4">
    <location>
        <begin position="300"/>
        <end position="312"/>
    </location>
</feature>
<feature type="region of interest" description="Disordered" evidence="4">
    <location>
        <begin position="16"/>
        <end position="111"/>
    </location>
</feature>
<feature type="compositionally biased region" description="Basic residues" evidence="4">
    <location>
        <begin position="326"/>
        <end position="338"/>
    </location>
</feature>
<feature type="compositionally biased region" description="Basic and acidic residues" evidence="4">
    <location>
        <begin position="57"/>
        <end position="74"/>
    </location>
</feature>
<dbReference type="PANTHER" id="PTHR14369:SF0">
    <property type="entry name" value="SURFEIT LOCUS PROTEIN 6"/>
    <property type="match status" value="1"/>
</dbReference>
<dbReference type="GO" id="GO:0042273">
    <property type="term" value="P:ribosomal large subunit biogenesis"/>
    <property type="evidence" value="ECO:0007669"/>
    <property type="project" value="TreeGrafter"/>
</dbReference>
<keyword evidence="7" id="KW-1185">Reference proteome</keyword>
<feature type="domain" description="Ribosomal RNA-processing protein 14/surfeit locus protein 6 C-terminal" evidence="5">
    <location>
        <begin position="150"/>
        <end position="344"/>
    </location>
</feature>
<feature type="compositionally biased region" description="Basic and acidic residues" evidence="4">
    <location>
        <begin position="313"/>
        <end position="325"/>
    </location>
</feature>
<reference evidence="6" key="1">
    <citation type="submission" date="2020-12" db="EMBL/GenBank/DDBJ databases">
        <authorList>
            <consortium name="Molecular Ecology Group"/>
        </authorList>
    </citation>
    <scope>NUCLEOTIDE SEQUENCE</scope>
    <source>
        <strain evidence="6">TBG_1078</strain>
    </source>
</reference>
<feature type="region of interest" description="Disordered" evidence="4">
    <location>
        <begin position="135"/>
        <end position="236"/>
    </location>
</feature>
<dbReference type="GO" id="GO:0003677">
    <property type="term" value="F:DNA binding"/>
    <property type="evidence" value="ECO:0007669"/>
    <property type="project" value="TreeGrafter"/>
</dbReference>
<accession>A0A811XUV1</accession>
<dbReference type="GO" id="GO:0005730">
    <property type="term" value="C:nucleolus"/>
    <property type="evidence" value="ECO:0007669"/>
    <property type="project" value="TreeGrafter"/>
</dbReference>
<feature type="compositionally biased region" description="Basic residues" evidence="4">
    <location>
        <begin position="218"/>
        <end position="228"/>
    </location>
</feature>
<dbReference type="PANTHER" id="PTHR14369">
    <property type="entry name" value="SURFEIT LOCUS PROTEIN 6"/>
    <property type="match status" value="1"/>
</dbReference>
<comment type="caution">
    <text evidence="6">The sequence shown here is derived from an EMBL/GenBank/DDBJ whole genome shotgun (WGS) entry which is preliminary data.</text>
</comment>
<name>A0A811XUV1_NYCPR</name>
<feature type="compositionally biased region" description="Basic residues" evidence="4">
    <location>
        <begin position="44"/>
        <end position="56"/>
    </location>
</feature>
<keyword evidence="3" id="KW-0539">Nucleus</keyword>
<evidence type="ECO:0000259" key="5">
    <source>
        <dbReference type="Pfam" id="PF04935"/>
    </source>
</evidence>
<proteinExistence type="inferred from homology"/>
<evidence type="ECO:0000313" key="6">
    <source>
        <dbReference type="EMBL" id="CAD7667826.1"/>
    </source>
</evidence>
<organism evidence="6 7">
    <name type="scientific">Nyctereutes procyonoides</name>
    <name type="common">Raccoon dog</name>
    <name type="synonym">Canis procyonoides</name>
    <dbReference type="NCBI Taxonomy" id="34880"/>
    <lineage>
        <taxon>Eukaryota</taxon>
        <taxon>Metazoa</taxon>
        <taxon>Chordata</taxon>
        <taxon>Craniata</taxon>
        <taxon>Vertebrata</taxon>
        <taxon>Euteleostomi</taxon>
        <taxon>Mammalia</taxon>
        <taxon>Eutheria</taxon>
        <taxon>Laurasiatheria</taxon>
        <taxon>Carnivora</taxon>
        <taxon>Caniformia</taxon>
        <taxon>Canidae</taxon>
        <taxon>Nyctereutes</taxon>
    </lineage>
</organism>
<sequence>MSSLLAKDAYLQGLARKICSQPSLEPQKRTSASKPRSSEAAGPPKKKRKTAQKKSQRREEKAVEPKSQALEEKSPPASRAGKPAVAKEDDAFSSTGSPAGGDVGQGQLRSDALVTEPDSLFALEVVRQRLHEKIQEARHQGRATELSPAALEKRRRRKQERDRKKRKRKELRAKEKVAQAAEVAEPSHEPHEPPPEEAQSGLLFNKVEVTEEQASSKAQRRKEKRQKLKGNLTPLTGKNYRQLLERLQARQARLDELRDQDEGKARELESKMKWTNLLYKAEGVRIRDNEHLLQEALKRKEKRRAQRKRKWEKRTAHVVEKMQRRQDKRRQNLRKKKAARAEQRLEKAHRKGRILPQDLERAGLA</sequence>
<protein>
    <submittedName>
        <fullName evidence="6">(raccoon dog) hypothetical protein</fullName>
    </submittedName>
</protein>
<dbReference type="EMBL" id="CAJHUB010000649">
    <property type="protein sequence ID" value="CAD7667826.1"/>
    <property type="molecule type" value="Genomic_DNA"/>
</dbReference>
<gene>
    <name evidence="6" type="ORF">NYPRO_LOCUS1111</name>
</gene>
<dbReference type="GO" id="GO:0003723">
    <property type="term" value="F:RNA binding"/>
    <property type="evidence" value="ECO:0007669"/>
    <property type="project" value="TreeGrafter"/>
</dbReference>
<dbReference type="Proteomes" id="UP000645828">
    <property type="component" value="Unassembled WGS sequence"/>
</dbReference>
<feature type="region of interest" description="Disordered" evidence="4">
    <location>
        <begin position="300"/>
        <end position="365"/>
    </location>
</feature>
<feature type="compositionally biased region" description="Basic residues" evidence="4">
    <location>
        <begin position="153"/>
        <end position="171"/>
    </location>
</feature>
<dbReference type="AlphaFoldDB" id="A0A811XUV1"/>
<evidence type="ECO:0000256" key="3">
    <source>
        <dbReference type="ARBA" id="ARBA00023242"/>
    </source>
</evidence>
<dbReference type="InterPro" id="IPR007019">
    <property type="entry name" value="SURF6"/>
</dbReference>
<evidence type="ECO:0000313" key="7">
    <source>
        <dbReference type="Proteomes" id="UP000645828"/>
    </source>
</evidence>
<feature type="compositionally biased region" description="Basic and acidic residues" evidence="4">
    <location>
        <begin position="185"/>
        <end position="194"/>
    </location>
</feature>
<dbReference type="Pfam" id="PF04935">
    <property type="entry name" value="SURF6"/>
    <property type="match status" value="1"/>
</dbReference>
<evidence type="ECO:0000256" key="2">
    <source>
        <dbReference type="ARBA" id="ARBA00005904"/>
    </source>
</evidence>
<evidence type="ECO:0000256" key="4">
    <source>
        <dbReference type="SAM" id="MobiDB-lite"/>
    </source>
</evidence>
<comment type="subcellular location">
    <subcellularLocation>
        <location evidence="1">Nucleus</location>
    </subcellularLocation>
</comment>
<dbReference type="InterPro" id="IPR029190">
    <property type="entry name" value="Rrp14/SURF6_C"/>
</dbReference>
<feature type="compositionally biased region" description="Polar residues" evidence="4">
    <location>
        <begin position="20"/>
        <end position="35"/>
    </location>
</feature>
<evidence type="ECO:0000256" key="1">
    <source>
        <dbReference type="ARBA" id="ARBA00004123"/>
    </source>
</evidence>
<dbReference type="GO" id="GO:0042274">
    <property type="term" value="P:ribosomal small subunit biogenesis"/>
    <property type="evidence" value="ECO:0007669"/>
    <property type="project" value="TreeGrafter"/>
</dbReference>